<reference evidence="4" key="1">
    <citation type="journal article" date="2018" name="Nat. Microbiol.">
        <title>Leveraging single-cell genomics to expand the fungal tree of life.</title>
        <authorList>
            <person name="Ahrendt S.R."/>
            <person name="Quandt C.A."/>
            <person name="Ciobanu D."/>
            <person name="Clum A."/>
            <person name="Salamov A."/>
            <person name="Andreopoulos B."/>
            <person name="Cheng J.F."/>
            <person name="Woyke T."/>
            <person name="Pelin A."/>
            <person name="Henrissat B."/>
            <person name="Reynolds N.K."/>
            <person name="Benny G.L."/>
            <person name="Smith M.E."/>
            <person name="James T.Y."/>
            <person name="Grigoriev I.V."/>
        </authorList>
    </citation>
    <scope>NUCLEOTIDE SEQUENCE [LARGE SCALE GENOMIC DNA]</scope>
</reference>
<dbReference type="Proteomes" id="UP000269721">
    <property type="component" value="Unassembled WGS sequence"/>
</dbReference>
<evidence type="ECO:0000256" key="1">
    <source>
        <dbReference type="ARBA" id="ARBA00022468"/>
    </source>
</evidence>
<dbReference type="PANTHER" id="PTHR15711">
    <property type="entry name" value="RAP GTPASE-ACTIVATING PROTEIN"/>
    <property type="match status" value="1"/>
</dbReference>
<dbReference type="InterPro" id="IPR000331">
    <property type="entry name" value="Rap/Ran_GAP_dom"/>
</dbReference>
<organism evidence="3 4">
    <name type="scientific">Blyttiomyces helicus</name>
    <dbReference type="NCBI Taxonomy" id="388810"/>
    <lineage>
        <taxon>Eukaryota</taxon>
        <taxon>Fungi</taxon>
        <taxon>Fungi incertae sedis</taxon>
        <taxon>Chytridiomycota</taxon>
        <taxon>Chytridiomycota incertae sedis</taxon>
        <taxon>Chytridiomycetes</taxon>
        <taxon>Chytridiomycetes incertae sedis</taxon>
        <taxon>Blyttiomyces</taxon>
    </lineage>
</organism>
<feature type="domain" description="Rap-GAP" evidence="2">
    <location>
        <begin position="258"/>
        <end position="367"/>
    </location>
</feature>
<accession>A0A4P9W020</accession>
<dbReference type="GO" id="GO:0005737">
    <property type="term" value="C:cytoplasm"/>
    <property type="evidence" value="ECO:0007669"/>
    <property type="project" value="TreeGrafter"/>
</dbReference>
<dbReference type="Gene3D" id="3.40.50.11210">
    <property type="entry name" value="Rap/Ran-GAP"/>
    <property type="match status" value="1"/>
</dbReference>
<dbReference type="OrthoDB" id="2499658at2759"/>
<feature type="non-terminal residue" evidence="3">
    <location>
        <position position="367"/>
    </location>
</feature>
<protein>
    <recommendedName>
        <fullName evidence="2">Rap-GAP domain-containing protein</fullName>
    </recommendedName>
</protein>
<evidence type="ECO:0000313" key="3">
    <source>
        <dbReference type="EMBL" id="RKO83890.1"/>
    </source>
</evidence>
<keyword evidence="4" id="KW-1185">Reference proteome</keyword>
<dbReference type="PANTHER" id="PTHR15711:SF22">
    <property type="entry name" value="RAP-GAP DOMAIN-CONTAINING PROTEIN"/>
    <property type="match status" value="1"/>
</dbReference>
<dbReference type="SUPFAM" id="SSF111347">
    <property type="entry name" value="Rap/Ran-GAP"/>
    <property type="match status" value="1"/>
</dbReference>
<dbReference type="InterPro" id="IPR050989">
    <property type="entry name" value="Rap1_Ran_GAP"/>
</dbReference>
<dbReference type="PROSITE" id="PS50085">
    <property type="entry name" value="RAPGAP"/>
    <property type="match status" value="1"/>
</dbReference>
<evidence type="ECO:0000259" key="2">
    <source>
        <dbReference type="PROSITE" id="PS50085"/>
    </source>
</evidence>
<dbReference type="Pfam" id="PF02145">
    <property type="entry name" value="Rap_GAP"/>
    <property type="match status" value="1"/>
</dbReference>
<dbReference type="GO" id="GO:0005096">
    <property type="term" value="F:GTPase activator activity"/>
    <property type="evidence" value="ECO:0007669"/>
    <property type="project" value="UniProtKB-KW"/>
</dbReference>
<sequence length="367" mass="40390">MYSNILDGLCRITDINTTLTPLDALRKALLDVTRCEKYLIDNKNGDWHSGTEDARTALEHLRKSAKRGIKKFSDAQKREKINVANTQTPFQLLIRAGEGYSVEATPDPPASGAPHLELLDAGTLLSLGQRLHQTEALFSIGILDFEFGQCFMGHEHHNFVRFGDKPGSVIISVRSESGTAQSIKSRGSNLGITDSDGETPDGETGNILAIVLLKEAGPHVGQWKASDQRLRLPLNASGRGKLTAKSVLQMVIKDINGSKLRRIVDTAIEKKIVELDELMGQNLEFDMLGNETSSPAFDTFLSIIGERVELKGYGGFAGGLDTKMGQTGELSVAARWRQFDVMYHVSTLFRSRRRSRSRFRGSAISET</sequence>
<name>A0A4P9W020_9FUNG</name>
<dbReference type="InterPro" id="IPR035974">
    <property type="entry name" value="Rap/Ran-GAP_sf"/>
</dbReference>
<keyword evidence="1" id="KW-0343">GTPase activation</keyword>
<evidence type="ECO:0000313" key="4">
    <source>
        <dbReference type="Proteomes" id="UP000269721"/>
    </source>
</evidence>
<dbReference type="EMBL" id="ML000726">
    <property type="protein sequence ID" value="RKO83890.1"/>
    <property type="molecule type" value="Genomic_DNA"/>
</dbReference>
<dbReference type="GO" id="GO:0051056">
    <property type="term" value="P:regulation of small GTPase mediated signal transduction"/>
    <property type="evidence" value="ECO:0007669"/>
    <property type="project" value="InterPro"/>
</dbReference>
<gene>
    <name evidence="3" type="ORF">BDK51DRAFT_30532</name>
</gene>
<dbReference type="AlphaFoldDB" id="A0A4P9W020"/>
<proteinExistence type="predicted"/>